<feature type="domain" description="Carbohydrate kinase PfkB" evidence="1">
    <location>
        <begin position="37"/>
        <end position="213"/>
    </location>
</feature>
<keyword evidence="3" id="KW-1185">Reference proteome</keyword>
<dbReference type="Proteomes" id="UP000566071">
    <property type="component" value="Unassembled WGS sequence"/>
</dbReference>
<sequence length="224" mass="24296">MPVKDKERRTTIKTRIVVNRHQLIRLDKEDKIYCNNIIADEIFSFLKTKIAELDVVILSDYCKGVLSTHLVKNVIELCNANNVITIVDSKDKDLSKYYGVTLVKPNKKEASLASGINITDDISLEAACKKIADTTACQTVIVTLSEDGIAIYNDNKLIKKPTKALDVFDVTGAGDTVIASLAFALANGLSVSEACDFANSAAAVVVAKFGSAVATLDEINKLNR</sequence>
<dbReference type="PANTHER" id="PTHR46969">
    <property type="entry name" value="BIFUNCTIONAL PROTEIN HLDE"/>
    <property type="match status" value="1"/>
</dbReference>
<dbReference type="RefSeq" id="WP_175270225.1">
    <property type="nucleotide sequence ID" value="NZ_JABFCR010000053.1"/>
</dbReference>
<protein>
    <recommendedName>
        <fullName evidence="1">Carbohydrate kinase PfkB domain-containing protein</fullName>
    </recommendedName>
</protein>
<gene>
    <name evidence="2" type="ORF">HK413_11410</name>
</gene>
<dbReference type="PANTHER" id="PTHR46969:SF1">
    <property type="entry name" value="BIFUNCTIONAL PROTEIN HLDE"/>
    <property type="match status" value="1"/>
</dbReference>
<accession>A0ABX1W4F4</accession>
<proteinExistence type="predicted"/>
<comment type="caution">
    <text evidence="2">The sequence shown here is derived from an EMBL/GenBank/DDBJ whole genome shotgun (WGS) entry which is preliminary data.</text>
</comment>
<dbReference type="EMBL" id="JABFCR010000053">
    <property type="protein sequence ID" value="NNU34551.1"/>
    <property type="molecule type" value="Genomic_DNA"/>
</dbReference>
<organism evidence="2 3">
    <name type="scientific">Mucilaginibacter humi</name>
    <dbReference type="NCBI Taxonomy" id="2732510"/>
    <lineage>
        <taxon>Bacteria</taxon>
        <taxon>Pseudomonadati</taxon>
        <taxon>Bacteroidota</taxon>
        <taxon>Sphingobacteriia</taxon>
        <taxon>Sphingobacteriales</taxon>
        <taxon>Sphingobacteriaceae</taxon>
        <taxon>Mucilaginibacter</taxon>
    </lineage>
</organism>
<evidence type="ECO:0000313" key="2">
    <source>
        <dbReference type="EMBL" id="NNU34551.1"/>
    </source>
</evidence>
<dbReference type="SUPFAM" id="SSF53613">
    <property type="entry name" value="Ribokinase-like"/>
    <property type="match status" value="1"/>
</dbReference>
<evidence type="ECO:0000259" key="1">
    <source>
        <dbReference type="Pfam" id="PF00294"/>
    </source>
</evidence>
<dbReference type="Pfam" id="PF00294">
    <property type="entry name" value="PfkB"/>
    <property type="match status" value="1"/>
</dbReference>
<reference evidence="2 3" key="1">
    <citation type="submission" date="2020-05" db="EMBL/GenBank/DDBJ databases">
        <authorList>
            <person name="Khan S.A."/>
            <person name="Jeon C.O."/>
            <person name="Chun B.H."/>
        </authorList>
    </citation>
    <scope>NUCLEOTIDE SEQUENCE [LARGE SCALE GENOMIC DNA]</scope>
    <source>
        <strain evidence="2 3">S1162</strain>
    </source>
</reference>
<name>A0ABX1W4F4_9SPHI</name>
<dbReference type="InterPro" id="IPR011611">
    <property type="entry name" value="PfkB_dom"/>
</dbReference>
<dbReference type="InterPro" id="IPR029056">
    <property type="entry name" value="Ribokinase-like"/>
</dbReference>
<evidence type="ECO:0000313" key="3">
    <source>
        <dbReference type="Proteomes" id="UP000566071"/>
    </source>
</evidence>
<dbReference type="Gene3D" id="3.40.1190.20">
    <property type="match status" value="1"/>
</dbReference>